<keyword evidence="1" id="KW-0472">Membrane</keyword>
<feature type="transmembrane region" description="Helical" evidence="1">
    <location>
        <begin position="64"/>
        <end position="83"/>
    </location>
</feature>
<proteinExistence type="predicted"/>
<keyword evidence="3" id="KW-1185">Reference proteome</keyword>
<feature type="transmembrane region" description="Helical" evidence="1">
    <location>
        <begin position="123"/>
        <end position="142"/>
    </location>
</feature>
<reference evidence="3" key="1">
    <citation type="journal article" date="2019" name="Int. J. Syst. Evol. Microbiol.">
        <title>The Global Catalogue of Microorganisms (GCM) 10K type strain sequencing project: providing services to taxonomists for standard genome sequencing and annotation.</title>
        <authorList>
            <consortium name="The Broad Institute Genomics Platform"/>
            <consortium name="The Broad Institute Genome Sequencing Center for Infectious Disease"/>
            <person name="Wu L."/>
            <person name="Ma J."/>
        </authorList>
    </citation>
    <scope>NUCLEOTIDE SEQUENCE [LARGE SCALE GENOMIC DNA]</scope>
    <source>
        <strain evidence="3">CGMCC 4.1467</strain>
    </source>
</reference>
<evidence type="ECO:0000313" key="2">
    <source>
        <dbReference type="EMBL" id="MFC7339686.1"/>
    </source>
</evidence>
<evidence type="ECO:0000313" key="3">
    <source>
        <dbReference type="Proteomes" id="UP001596472"/>
    </source>
</evidence>
<comment type="caution">
    <text evidence="2">The sequence shown here is derived from an EMBL/GenBank/DDBJ whole genome shotgun (WGS) entry which is preliminary data.</text>
</comment>
<dbReference type="EMBL" id="JBHTBS010000039">
    <property type="protein sequence ID" value="MFC7339686.1"/>
    <property type="molecule type" value="Genomic_DNA"/>
</dbReference>
<name>A0ABW2LDU2_9BACT</name>
<dbReference type="RefSeq" id="WP_379716972.1">
    <property type="nucleotide sequence ID" value="NZ_JBHTBS010000039.1"/>
</dbReference>
<dbReference type="Proteomes" id="UP001596472">
    <property type="component" value="Unassembled WGS sequence"/>
</dbReference>
<protein>
    <submittedName>
        <fullName evidence="2">Uncharacterized protein</fullName>
    </submittedName>
</protein>
<gene>
    <name evidence="2" type="ORF">ACFQY0_21050</name>
</gene>
<sequence>MDPRSLPGELTGIASAQTLGKKKMSDHNARWKENGKKIILTAQYWIWIWVVLFAALYLNDPAPHTFLAVSIPLGLLWLVLITLTWRHNSFLLFLITAVVCRSSLSIAYSFFNLENQVQEIQGLALGFATVGAFMMFTRACVLRFGNLGEFKREAQQDGAGQPPTRSEFE</sequence>
<feature type="transmembrane region" description="Helical" evidence="1">
    <location>
        <begin position="38"/>
        <end position="58"/>
    </location>
</feature>
<feature type="transmembrane region" description="Helical" evidence="1">
    <location>
        <begin position="90"/>
        <end position="111"/>
    </location>
</feature>
<keyword evidence="1" id="KW-1133">Transmembrane helix</keyword>
<evidence type="ECO:0000256" key="1">
    <source>
        <dbReference type="SAM" id="Phobius"/>
    </source>
</evidence>
<organism evidence="2 3">
    <name type="scientific">Haloferula chungangensis</name>
    <dbReference type="NCBI Taxonomy" id="1048331"/>
    <lineage>
        <taxon>Bacteria</taxon>
        <taxon>Pseudomonadati</taxon>
        <taxon>Verrucomicrobiota</taxon>
        <taxon>Verrucomicrobiia</taxon>
        <taxon>Verrucomicrobiales</taxon>
        <taxon>Verrucomicrobiaceae</taxon>
        <taxon>Haloferula</taxon>
    </lineage>
</organism>
<accession>A0ABW2LDU2</accession>
<keyword evidence="1" id="KW-0812">Transmembrane</keyword>